<feature type="binding site" evidence="4">
    <location>
        <position position="87"/>
    </location>
    <ligand>
        <name>S-adenosyl-L-methionine</name>
        <dbReference type="ChEBI" id="CHEBI:59789"/>
    </ligand>
</feature>
<reference evidence="5 6" key="2">
    <citation type="journal article" date="2010" name="Stand. Genomic Sci.">
        <title>Complete genome sequence of Sebaldella termitidis type strain (NCTC 11300).</title>
        <authorList>
            <person name="Harmon-Smith M."/>
            <person name="Celia L."/>
            <person name="Chertkov O."/>
            <person name="Lapidus A."/>
            <person name="Copeland A."/>
            <person name="Glavina Del Rio T."/>
            <person name="Nolan M."/>
            <person name="Lucas S."/>
            <person name="Tice H."/>
            <person name="Cheng J.F."/>
            <person name="Han C."/>
            <person name="Detter J.C."/>
            <person name="Bruce D."/>
            <person name="Goodwin L."/>
            <person name="Pitluck S."/>
            <person name="Pati A."/>
            <person name="Liolios K."/>
            <person name="Ivanova N."/>
            <person name="Mavromatis K."/>
            <person name="Mikhailova N."/>
            <person name="Chen A."/>
            <person name="Palaniappan K."/>
            <person name="Land M."/>
            <person name="Hauser L."/>
            <person name="Chang Y.J."/>
            <person name="Jeffries C.D."/>
            <person name="Brettin T."/>
            <person name="Goker M."/>
            <person name="Beck B."/>
            <person name="Bristow J."/>
            <person name="Eisen J.A."/>
            <person name="Markowitz V."/>
            <person name="Hugenholtz P."/>
            <person name="Kyrpides N.C."/>
            <person name="Klenk H.P."/>
            <person name="Chen F."/>
        </authorList>
    </citation>
    <scope>NUCLEOTIDE SEQUENCE [LARGE SCALE GENOMIC DNA]</scope>
    <source>
        <strain evidence="6">ATCC 33386 / NCTC 11300</strain>
    </source>
</reference>
<dbReference type="EMBL" id="CP001739">
    <property type="protein sequence ID" value="ACZ08058.1"/>
    <property type="molecule type" value="Genomic_DNA"/>
</dbReference>
<evidence type="ECO:0000256" key="2">
    <source>
        <dbReference type="ARBA" id="ARBA00022679"/>
    </source>
</evidence>
<keyword evidence="4" id="KW-0460">Magnesium</keyword>
<dbReference type="HOGENOM" id="CLU_067676_4_0_0"/>
<feature type="binding site" evidence="4">
    <location>
        <position position="132"/>
    </location>
    <ligand>
        <name>S-adenosyl-L-methionine</name>
        <dbReference type="ChEBI" id="CHEBI:59789"/>
    </ligand>
</feature>
<dbReference type="InterPro" id="IPR050362">
    <property type="entry name" value="Cation-dep_OMT"/>
</dbReference>
<evidence type="ECO:0000256" key="1">
    <source>
        <dbReference type="ARBA" id="ARBA00022603"/>
    </source>
</evidence>
<organism evidence="5 6">
    <name type="scientific">Sebaldella termitidis (strain ATCC 33386 / NCTC 11300)</name>
    <dbReference type="NCBI Taxonomy" id="526218"/>
    <lineage>
        <taxon>Bacteria</taxon>
        <taxon>Fusobacteriati</taxon>
        <taxon>Fusobacteriota</taxon>
        <taxon>Fusobacteriia</taxon>
        <taxon>Fusobacteriales</taxon>
        <taxon>Leptotrichiaceae</taxon>
        <taxon>Sebaldella</taxon>
    </lineage>
</organism>
<dbReference type="AlphaFoldDB" id="D1AH24"/>
<feature type="binding site" evidence="4">
    <location>
        <position position="158"/>
    </location>
    <ligand>
        <name>Mg(2+)</name>
        <dbReference type="ChEBI" id="CHEBI:18420"/>
    </ligand>
</feature>
<dbReference type="InterPro" id="IPR043675">
    <property type="entry name" value="TrmR_methyltr"/>
</dbReference>
<keyword evidence="4" id="KW-0819">tRNA processing</keyword>
<dbReference type="GO" id="GO:0000287">
    <property type="term" value="F:magnesium ion binding"/>
    <property type="evidence" value="ECO:0007669"/>
    <property type="project" value="UniProtKB-UniRule"/>
</dbReference>
<dbReference type="EC" id="2.1.1.-" evidence="4"/>
<feature type="binding site" evidence="4">
    <location>
        <position position="132"/>
    </location>
    <ligand>
        <name>Mg(2+)</name>
        <dbReference type="ChEBI" id="CHEBI:18420"/>
    </ligand>
</feature>
<dbReference type="GO" id="GO:0016300">
    <property type="term" value="F:tRNA (uridine) methyltransferase activity"/>
    <property type="evidence" value="ECO:0007669"/>
    <property type="project" value="UniProtKB-UniRule"/>
</dbReference>
<dbReference type="GO" id="GO:0008757">
    <property type="term" value="F:S-adenosylmethionine-dependent methyltransferase activity"/>
    <property type="evidence" value="ECO:0007669"/>
    <property type="project" value="TreeGrafter"/>
</dbReference>
<dbReference type="PANTHER" id="PTHR10509">
    <property type="entry name" value="O-METHYLTRANSFERASE-RELATED"/>
    <property type="match status" value="1"/>
</dbReference>
<keyword evidence="6" id="KW-1185">Reference proteome</keyword>
<dbReference type="SUPFAM" id="SSF53335">
    <property type="entry name" value="S-adenosyl-L-methionine-dependent methyltransferases"/>
    <property type="match status" value="1"/>
</dbReference>
<gene>
    <name evidence="4" type="primary">trmR</name>
    <name evidence="5" type="ordered locus">Sterm_1190</name>
</gene>
<comment type="subunit">
    <text evidence="4">Homodimer.</text>
</comment>
<comment type="function">
    <text evidence="4">Catalyzes the methylation of 5-hydroxyuridine (ho5U) to form 5-methoxyuridine (mo5U) at position 34 in tRNAs.</text>
</comment>
<dbReference type="InterPro" id="IPR002935">
    <property type="entry name" value="SAM_O-MeTrfase"/>
</dbReference>
<sequence length="209" mass="23906">MIVDFDKAAEYTRKLLKINNEKILEIKKYGEENKIPIITEEVLNFMIFSAKTAKAANILEIGTAIGYSGVFLAEISEGNGGKFYTIEIDEERYSRAKENFEKFSFENVTLILGDALEKISEIDEKFDFIFIDAAKGQYKKFFDLAYPKLSDNCIIFIDNIMFKGLVAEAEIPKRYKTIVRKLNEFISYLNDNHNFVLLPFGDGVGLVTK</sequence>
<dbReference type="eggNOG" id="COG4122">
    <property type="taxonomic scope" value="Bacteria"/>
</dbReference>
<feature type="binding site" evidence="4">
    <location>
        <position position="68"/>
    </location>
    <ligand>
        <name>S-adenosyl-L-methionine</name>
        <dbReference type="ChEBI" id="CHEBI:59789"/>
    </ligand>
</feature>
<comment type="similarity">
    <text evidence="4">Belongs to the class I-like SAM-binding methyltransferase superfamily. Cation-dependent O-methyltransferase family.</text>
</comment>
<dbReference type="Gene3D" id="3.40.50.150">
    <property type="entry name" value="Vaccinia Virus protein VP39"/>
    <property type="match status" value="1"/>
</dbReference>
<feature type="binding site" evidence="4">
    <location>
        <begin position="114"/>
        <end position="115"/>
    </location>
    <ligand>
        <name>S-adenosyl-L-methionine</name>
        <dbReference type="ChEBI" id="CHEBI:59789"/>
    </ligand>
</feature>
<dbReference type="GO" id="GO:0030488">
    <property type="term" value="P:tRNA methylation"/>
    <property type="evidence" value="ECO:0007669"/>
    <property type="project" value="UniProtKB-UniRule"/>
</dbReference>
<keyword evidence="2 4" id="KW-0808">Transferase</keyword>
<accession>D1AH24</accession>
<dbReference type="CDD" id="cd02440">
    <property type="entry name" value="AdoMet_MTases"/>
    <property type="match status" value="1"/>
</dbReference>
<dbReference type="GO" id="GO:0008171">
    <property type="term" value="F:O-methyltransferase activity"/>
    <property type="evidence" value="ECO:0007669"/>
    <property type="project" value="InterPro"/>
</dbReference>
<dbReference type="PANTHER" id="PTHR10509:SF14">
    <property type="entry name" value="CAFFEOYL-COA O-METHYLTRANSFERASE 3-RELATED"/>
    <property type="match status" value="1"/>
</dbReference>
<keyword evidence="3 4" id="KW-0949">S-adenosyl-L-methionine</keyword>
<name>D1AH24_SEBTE</name>
<protein>
    <recommendedName>
        <fullName evidence="4">tRNA 5-hydroxyuridine methyltransferase</fullName>
        <ecNumber evidence="4">2.1.1.-</ecNumber>
    </recommendedName>
    <alternativeName>
        <fullName evidence="4">ho5U methyltransferase</fullName>
    </alternativeName>
</protein>
<dbReference type="KEGG" id="str:Sterm_1190"/>
<keyword evidence="4" id="KW-0479">Metal-binding</keyword>
<evidence type="ECO:0000256" key="4">
    <source>
        <dbReference type="HAMAP-Rule" id="MF_02217"/>
    </source>
</evidence>
<comment type="catalytic activity">
    <reaction evidence="4">
        <text>5-hydroxyuridine(34) in tRNA + S-adenosyl-L-methionine = 5-methoxyuridine(34) in tRNA + S-adenosyl-L-homocysteine + H(+)</text>
        <dbReference type="Rhea" id="RHEA:60524"/>
        <dbReference type="Rhea" id="RHEA-COMP:13381"/>
        <dbReference type="Rhea" id="RHEA-COMP:15591"/>
        <dbReference type="ChEBI" id="CHEBI:15378"/>
        <dbReference type="ChEBI" id="CHEBI:57856"/>
        <dbReference type="ChEBI" id="CHEBI:59789"/>
        <dbReference type="ChEBI" id="CHEBI:136877"/>
        <dbReference type="ChEBI" id="CHEBI:143860"/>
    </reaction>
</comment>
<dbReference type="InterPro" id="IPR029063">
    <property type="entry name" value="SAM-dependent_MTases_sf"/>
</dbReference>
<dbReference type="PROSITE" id="PS51682">
    <property type="entry name" value="SAM_OMT_I"/>
    <property type="match status" value="1"/>
</dbReference>
<dbReference type="RefSeq" id="WP_012860654.1">
    <property type="nucleotide sequence ID" value="NC_013517.1"/>
</dbReference>
<reference evidence="6" key="1">
    <citation type="submission" date="2009-09" db="EMBL/GenBank/DDBJ databases">
        <title>The complete chromosome of Sebaldella termitidis ATCC 33386.</title>
        <authorList>
            <consortium name="US DOE Joint Genome Institute (JGI-PGF)"/>
            <person name="Lucas S."/>
            <person name="Copeland A."/>
            <person name="Lapidus A."/>
            <person name="Glavina del Rio T."/>
            <person name="Dalin E."/>
            <person name="Tice H."/>
            <person name="Bruce D."/>
            <person name="Goodwin L."/>
            <person name="Pitluck S."/>
            <person name="Kyrpides N."/>
            <person name="Mavromatis K."/>
            <person name="Ivanova N."/>
            <person name="Mikhailova N."/>
            <person name="Sims D."/>
            <person name="Meincke L."/>
            <person name="Brettin T."/>
            <person name="Detter J.C."/>
            <person name="Han C."/>
            <person name="Larimer F."/>
            <person name="Land M."/>
            <person name="Hauser L."/>
            <person name="Markowitz V."/>
            <person name="Cheng J.F."/>
            <person name="Hugenholtz P."/>
            <person name="Woyke T."/>
            <person name="Wu D."/>
            <person name="Eisen J.A."/>
        </authorList>
    </citation>
    <scope>NUCLEOTIDE SEQUENCE [LARGE SCALE GENOMIC DNA]</scope>
    <source>
        <strain evidence="6">ATCC 33386 / NCTC 11300</strain>
    </source>
</reference>
<dbReference type="STRING" id="526218.Sterm_1190"/>
<feature type="binding site" evidence="4">
    <location>
        <position position="38"/>
    </location>
    <ligand>
        <name>S-adenosyl-L-methionine</name>
        <dbReference type="ChEBI" id="CHEBI:59789"/>
    </ligand>
</feature>
<dbReference type="HAMAP" id="MF_02217">
    <property type="entry name" value="TrmR_methyltr"/>
    <property type="match status" value="1"/>
</dbReference>
<dbReference type="Pfam" id="PF01596">
    <property type="entry name" value="Methyltransf_3"/>
    <property type="match status" value="1"/>
</dbReference>
<evidence type="ECO:0000313" key="6">
    <source>
        <dbReference type="Proteomes" id="UP000000845"/>
    </source>
</evidence>
<keyword evidence="1 4" id="KW-0489">Methyltransferase</keyword>
<evidence type="ECO:0000256" key="3">
    <source>
        <dbReference type="ARBA" id="ARBA00022691"/>
    </source>
</evidence>
<dbReference type="Proteomes" id="UP000000845">
    <property type="component" value="Chromosome"/>
</dbReference>
<feature type="binding site" evidence="4">
    <location>
        <position position="159"/>
    </location>
    <ligand>
        <name>Mg(2+)</name>
        <dbReference type="ChEBI" id="CHEBI:18420"/>
    </ligand>
</feature>
<evidence type="ECO:0000313" key="5">
    <source>
        <dbReference type="EMBL" id="ACZ08058.1"/>
    </source>
</evidence>
<proteinExistence type="inferred from homology"/>